<sequence>MQKLSEDMKQTIMDIFEHLHANPEVSWKEYETTSFLKQKLEDLGCRTRTFSDCTGVVGEIGSGSPVVAVRADIDALWQEVNGTFRANHSCGHDSHMTMALGTLMLLKKQPELPKGTIRFIFQPAEEKGGGALKMIEEGVLDDIDYLYGVHVRPIQETQNGRCAPSILHGSSQHIEGTIIGEEAHGARPHLGKNSIEIAAFLVHKLGLIHIDPQIPHTVKMTKLQAGGESSNIIPGKASFSLDLRAQTNEAMEALIAETERACEAAAAAFGAKIELQKEHSLPAATQNKEAEAIMAEAITDIIGAERLDDPLVTTGGEDFHFYAVKVPNLKTTMLGLGCGLQPGLHHPHMTFDRNAMFNGIHILANAVLKTFQKAESLAAANAS</sequence>
<reference evidence="3 4" key="1">
    <citation type="submission" date="2014-12" db="EMBL/GenBank/DDBJ databases">
        <title>Comparative genome analysis of Bacillus coagulans HM-08, Clostridium butyricum HM-68, Bacillus subtilis HM-66 and Bacillus licheniformis BL-09.</title>
        <authorList>
            <person name="Zhang H."/>
        </authorList>
    </citation>
    <scope>NUCLEOTIDE SEQUENCE [LARGE SCALE GENOMIC DNA]</scope>
    <source>
        <strain evidence="3 4">HM-66</strain>
    </source>
</reference>
<dbReference type="NCBIfam" id="TIGR01891">
    <property type="entry name" value="amidohydrolases"/>
    <property type="match status" value="1"/>
</dbReference>
<dbReference type="PATRIC" id="fig|1423.167.peg.664"/>
<feature type="binding site" evidence="1">
    <location>
        <position position="92"/>
    </location>
    <ligand>
        <name>Mn(2+)</name>
        <dbReference type="ChEBI" id="CHEBI:29035"/>
        <label>2</label>
    </ligand>
</feature>
<dbReference type="Pfam" id="PF01546">
    <property type="entry name" value="Peptidase_M20"/>
    <property type="match status" value="1"/>
</dbReference>
<feature type="binding site" evidence="1">
    <location>
        <position position="345"/>
    </location>
    <ligand>
        <name>Mn(2+)</name>
        <dbReference type="ChEBI" id="CHEBI:29035"/>
        <label>2</label>
    </ligand>
</feature>
<comment type="caution">
    <text evidence="3">The sequence shown here is derived from an EMBL/GenBank/DDBJ whole genome shotgun (WGS) entry which is preliminary data.</text>
</comment>
<dbReference type="SUPFAM" id="SSF53187">
    <property type="entry name" value="Zn-dependent exopeptidases"/>
    <property type="match status" value="1"/>
</dbReference>
<dbReference type="Gene3D" id="3.40.630.10">
    <property type="entry name" value="Zn peptidases"/>
    <property type="match status" value="1"/>
</dbReference>
<accession>A0A0D1KXT8</accession>
<dbReference type="PANTHER" id="PTHR11014">
    <property type="entry name" value="PEPTIDASE M20 FAMILY MEMBER"/>
    <property type="match status" value="1"/>
</dbReference>
<evidence type="ECO:0000256" key="1">
    <source>
        <dbReference type="PIRSR" id="PIRSR005962-1"/>
    </source>
</evidence>
<dbReference type="GO" id="GO:0046872">
    <property type="term" value="F:metal ion binding"/>
    <property type="evidence" value="ECO:0007669"/>
    <property type="project" value="UniProtKB-KW"/>
</dbReference>
<proteinExistence type="predicted"/>
<feature type="domain" description="Peptidase M20 dimerisation" evidence="2">
    <location>
        <begin position="177"/>
        <end position="266"/>
    </location>
</feature>
<dbReference type="RefSeq" id="WP_029317212.1">
    <property type="nucleotide sequence ID" value="NZ_CAJNQL010000007.1"/>
</dbReference>
<feature type="binding site" evidence="1">
    <location>
        <position position="150"/>
    </location>
    <ligand>
        <name>Mn(2+)</name>
        <dbReference type="ChEBI" id="CHEBI:29035"/>
        <label>2</label>
    </ligand>
</feature>
<evidence type="ECO:0000259" key="2">
    <source>
        <dbReference type="Pfam" id="PF07687"/>
    </source>
</evidence>
<gene>
    <name evidence="3" type="ORF">SC09_Contig25orf00906</name>
</gene>
<keyword evidence="1" id="KW-0479">Metal-binding</keyword>
<dbReference type="PANTHER" id="PTHR11014:SF122">
    <property type="entry name" value="AMIDOHYDROLASE AMHX"/>
    <property type="match status" value="1"/>
</dbReference>
<dbReference type="Pfam" id="PF07687">
    <property type="entry name" value="M20_dimer"/>
    <property type="match status" value="1"/>
</dbReference>
<dbReference type="InterPro" id="IPR037484">
    <property type="entry name" value="AmhX-like"/>
</dbReference>
<dbReference type="STRING" id="483913.AN935_01545"/>
<dbReference type="InterPro" id="IPR011650">
    <property type="entry name" value="Peptidase_M20_dimer"/>
</dbReference>
<feature type="binding site" evidence="1">
    <location>
        <position position="90"/>
    </location>
    <ligand>
        <name>Mn(2+)</name>
        <dbReference type="ChEBI" id="CHEBI:29035"/>
        <label>2</label>
    </ligand>
</feature>
<protein>
    <submittedName>
        <fullName evidence="3">Amidohydrolase amhX</fullName>
    </submittedName>
</protein>
<dbReference type="InterPro" id="IPR036264">
    <property type="entry name" value="Bact_exopeptidase_dim_dom"/>
</dbReference>
<dbReference type="InterPro" id="IPR002933">
    <property type="entry name" value="Peptidase_M20"/>
</dbReference>
<dbReference type="AlphaFoldDB" id="A0A0D1KXT8"/>
<dbReference type="Proteomes" id="UP000032247">
    <property type="component" value="Unassembled WGS sequence"/>
</dbReference>
<evidence type="ECO:0000313" key="4">
    <source>
        <dbReference type="Proteomes" id="UP000032247"/>
    </source>
</evidence>
<name>A0A0D1KXT8_BACIU</name>
<organism evidence="3 4">
    <name type="scientific">Bacillus subtilis</name>
    <dbReference type="NCBI Taxonomy" id="1423"/>
    <lineage>
        <taxon>Bacteria</taxon>
        <taxon>Bacillati</taxon>
        <taxon>Bacillota</taxon>
        <taxon>Bacilli</taxon>
        <taxon>Bacillales</taxon>
        <taxon>Bacillaceae</taxon>
        <taxon>Bacillus</taxon>
    </lineage>
</organism>
<dbReference type="PIRSF" id="PIRSF005962">
    <property type="entry name" value="Pept_M20D_amidohydro"/>
    <property type="match status" value="1"/>
</dbReference>
<feature type="binding site" evidence="1">
    <location>
        <position position="126"/>
    </location>
    <ligand>
        <name>Mn(2+)</name>
        <dbReference type="ChEBI" id="CHEBI:29035"/>
        <label>2</label>
    </ligand>
</feature>
<evidence type="ECO:0000313" key="3">
    <source>
        <dbReference type="EMBL" id="KIU10992.1"/>
    </source>
</evidence>
<keyword evidence="1" id="KW-0464">Manganese</keyword>
<dbReference type="CDD" id="cd08018">
    <property type="entry name" value="M20_Acy1_amhX-like"/>
    <property type="match status" value="1"/>
</dbReference>
<keyword evidence="3" id="KW-0378">Hydrolase</keyword>
<dbReference type="GO" id="GO:0016787">
    <property type="term" value="F:hydrolase activity"/>
    <property type="evidence" value="ECO:0007669"/>
    <property type="project" value="UniProtKB-KW"/>
</dbReference>
<comment type="cofactor">
    <cofactor evidence="1">
        <name>Mn(2+)</name>
        <dbReference type="ChEBI" id="CHEBI:29035"/>
    </cofactor>
    <text evidence="1">The Mn(2+) ion enhances activity.</text>
</comment>
<dbReference type="Gene3D" id="3.30.70.360">
    <property type="match status" value="1"/>
</dbReference>
<dbReference type="EMBL" id="JXBC01000004">
    <property type="protein sequence ID" value="KIU10992.1"/>
    <property type="molecule type" value="Genomic_DNA"/>
</dbReference>
<dbReference type="SUPFAM" id="SSF55031">
    <property type="entry name" value="Bacterial exopeptidase dimerisation domain"/>
    <property type="match status" value="1"/>
</dbReference>
<dbReference type="FunFam" id="3.30.70.360:FF:000036">
    <property type="entry name" value="Amidohydrolase amhX"/>
    <property type="match status" value="1"/>
</dbReference>
<dbReference type="InterPro" id="IPR017439">
    <property type="entry name" value="Amidohydrolase"/>
</dbReference>